<sequence length="171" mass="19528">MKLQELQAGDLLFMRGNQEMSQAIQEATGQYCHVGIYFNQMIYHATKVKGVAKESLKEVLKTHEQVISVYRYSDINSDQVLSAAEALLGKPYNDSFYPDNGCYYCSQYIAEILPIFETIPMQFGDDKHTISDFWQSYYEQLGLAVPLNQAGTNPSQLSQSEYLQYLGELYD</sequence>
<dbReference type="EMBL" id="FNJK01000001">
    <property type="protein sequence ID" value="SDO42314.1"/>
    <property type="molecule type" value="Genomic_DNA"/>
</dbReference>
<dbReference type="InterPro" id="IPR038765">
    <property type="entry name" value="Papain-like_cys_pep_sf"/>
</dbReference>
<gene>
    <name evidence="1" type="ORF">SAMN05216347_10115</name>
</gene>
<name>A0A1H0JF91_STREI</name>
<reference evidence="1 2" key="1">
    <citation type="submission" date="2016-10" db="EMBL/GenBank/DDBJ databases">
        <authorList>
            <person name="de Groot N.N."/>
        </authorList>
    </citation>
    <scope>NUCLEOTIDE SEQUENCE [LARGE SCALE GENOMIC DNA]</scope>
    <source>
        <strain evidence="1 2">Sb04</strain>
    </source>
</reference>
<accession>A0A1H0JF91</accession>
<dbReference type="InterPro" id="IPR024453">
    <property type="entry name" value="Peptidase_C92"/>
</dbReference>
<dbReference type="Gene3D" id="3.90.1720.10">
    <property type="entry name" value="endopeptidase domain like (from Nostoc punctiforme)"/>
    <property type="match status" value="1"/>
</dbReference>
<dbReference type="OrthoDB" id="195541at2"/>
<dbReference type="RefSeq" id="WP_074481329.1">
    <property type="nucleotide sequence ID" value="NZ_FNJK01000001.1"/>
</dbReference>
<evidence type="ECO:0000313" key="1">
    <source>
        <dbReference type="EMBL" id="SDO42314.1"/>
    </source>
</evidence>
<protein>
    <submittedName>
        <fullName evidence="1">Permuted papain-like amidase enzyme, YaeF/YiiX, C92 family</fullName>
    </submittedName>
</protein>
<organism evidence="1 2">
    <name type="scientific">Streptococcus equinus</name>
    <name type="common">Streptococcus bovis</name>
    <dbReference type="NCBI Taxonomy" id="1335"/>
    <lineage>
        <taxon>Bacteria</taxon>
        <taxon>Bacillati</taxon>
        <taxon>Bacillota</taxon>
        <taxon>Bacilli</taxon>
        <taxon>Lactobacillales</taxon>
        <taxon>Streptococcaceae</taxon>
        <taxon>Streptococcus</taxon>
    </lineage>
</organism>
<evidence type="ECO:0000313" key="2">
    <source>
        <dbReference type="Proteomes" id="UP000183816"/>
    </source>
</evidence>
<dbReference type="SUPFAM" id="SSF54001">
    <property type="entry name" value="Cysteine proteinases"/>
    <property type="match status" value="1"/>
</dbReference>
<proteinExistence type="predicted"/>
<dbReference type="Pfam" id="PF05708">
    <property type="entry name" value="Peptidase_C92"/>
    <property type="match status" value="1"/>
</dbReference>
<dbReference type="Proteomes" id="UP000183816">
    <property type="component" value="Unassembled WGS sequence"/>
</dbReference>
<dbReference type="AlphaFoldDB" id="A0A1H0JF91"/>